<sequence length="109" mass="12675">EYGLKPDFWMKTLHHTNYWSANIENQHDNIWCTDPEDTIEYMKSIDVPWIAFKTLAAGAIHPEVGFRYAFENGADFVCVGMYDFQVVDDANIALDVLNSDLKRERPWMA</sequence>
<accession>X1C2Z1</accession>
<reference evidence="1" key="1">
    <citation type="journal article" date="2014" name="Front. Microbiol.">
        <title>High frequency of phylogenetically diverse reductive dehalogenase-homologous genes in deep subseafloor sedimentary metagenomes.</title>
        <authorList>
            <person name="Kawai M."/>
            <person name="Futagami T."/>
            <person name="Toyoda A."/>
            <person name="Takaki Y."/>
            <person name="Nishi S."/>
            <person name="Hori S."/>
            <person name="Arai W."/>
            <person name="Tsubouchi T."/>
            <person name="Morono Y."/>
            <person name="Uchiyama I."/>
            <person name="Ito T."/>
            <person name="Fujiyama A."/>
            <person name="Inagaki F."/>
            <person name="Takami H."/>
        </authorList>
    </citation>
    <scope>NUCLEOTIDE SEQUENCE</scope>
    <source>
        <strain evidence="1">Expedition CK06-06</strain>
    </source>
</reference>
<name>X1C2Z1_9ZZZZ</name>
<feature type="non-terminal residue" evidence="1">
    <location>
        <position position="1"/>
    </location>
</feature>
<dbReference type="AlphaFoldDB" id="X1C2Z1"/>
<dbReference type="EMBL" id="BART01018847">
    <property type="protein sequence ID" value="GAG78756.1"/>
    <property type="molecule type" value="Genomic_DNA"/>
</dbReference>
<proteinExistence type="predicted"/>
<gene>
    <name evidence="1" type="ORF">S01H4_35443</name>
</gene>
<comment type="caution">
    <text evidence="1">The sequence shown here is derived from an EMBL/GenBank/DDBJ whole genome shotgun (WGS) entry which is preliminary data.</text>
</comment>
<evidence type="ECO:0000313" key="1">
    <source>
        <dbReference type="EMBL" id="GAG78756.1"/>
    </source>
</evidence>
<organism evidence="1">
    <name type="scientific">marine sediment metagenome</name>
    <dbReference type="NCBI Taxonomy" id="412755"/>
    <lineage>
        <taxon>unclassified sequences</taxon>
        <taxon>metagenomes</taxon>
        <taxon>ecological metagenomes</taxon>
    </lineage>
</organism>
<protein>
    <submittedName>
        <fullName evidence="1">Uncharacterized protein</fullName>
    </submittedName>
</protein>